<evidence type="ECO:0000256" key="1">
    <source>
        <dbReference type="SAM" id="SignalP"/>
    </source>
</evidence>
<keyword evidence="3" id="KW-1185">Reference proteome</keyword>
<protein>
    <recommendedName>
        <fullName evidence="4">DUF4148 domain-containing protein</fullName>
    </recommendedName>
</protein>
<sequence length="95" mass="10799">MKNLLLGIMILASGLSFAQQREDINLRGERKRVVQGVRSGEINRREAAVIHNQAKDVKQAKRIAKADGVVTPRERAVVAREDRQLDRTIYRAKHN</sequence>
<feature type="chain" id="PRO_5011635015" description="DUF4148 domain-containing protein" evidence="1">
    <location>
        <begin position="19"/>
        <end position="95"/>
    </location>
</feature>
<evidence type="ECO:0000313" key="2">
    <source>
        <dbReference type="EMBL" id="SEW47813.1"/>
    </source>
</evidence>
<accession>A0A1I0S0J9</accession>
<feature type="signal peptide" evidence="1">
    <location>
        <begin position="1"/>
        <end position="18"/>
    </location>
</feature>
<reference evidence="3" key="1">
    <citation type="submission" date="2016-10" db="EMBL/GenBank/DDBJ databases">
        <authorList>
            <person name="Varghese N."/>
            <person name="Submissions S."/>
        </authorList>
    </citation>
    <scope>NUCLEOTIDE SEQUENCE [LARGE SCALE GENOMIC DNA]</scope>
    <source>
        <strain evidence="3">DSM 17724</strain>
    </source>
</reference>
<gene>
    <name evidence="2" type="ORF">SAMN05421841_3631</name>
</gene>
<dbReference type="OrthoDB" id="121460at2"/>
<proteinExistence type="predicted"/>
<dbReference type="Proteomes" id="UP000199469">
    <property type="component" value="Unassembled WGS sequence"/>
</dbReference>
<name>A0A1I0S0J9_9FLAO</name>
<dbReference type="RefSeq" id="WP_089795109.1">
    <property type="nucleotide sequence ID" value="NZ_FOIU01000003.1"/>
</dbReference>
<keyword evidence="1" id="KW-0732">Signal</keyword>
<dbReference type="EMBL" id="FOIU01000003">
    <property type="protein sequence ID" value="SEW47813.1"/>
    <property type="molecule type" value="Genomic_DNA"/>
</dbReference>
<evidence type="ECO:0000313" key="3">
    <source>
        <dbReference type="Proteomes" id="UP000199469"/>
    </source>
</evidence>
<evidence type="ECO:0008006" key="4">
    <source>
        <dbReference type="Google" id="ProtNLM"/>
    </source>
</evidence>
<dbReference type="AlphaFoldDB" id="A0A1I0S0J9"/>
<organism evidence="2 3">
    <name type="scientific">Chryseobacterium wanjuense</name>
    <dbReference type="NCBI Taxonomy" id="356305"/>
    <lineage>
        <taxon>Bacteria</taxon>
        <taxon>Pseudomonadati</taxon>
        <taxon>Bacteroidota</taxon>
        <taxon>Flavobacteriia</taxon>
        <taxon>Flavobacteriales</taxon>
        <taxon>Weeksellaceae</taxon>
        <taxon>Chryseobacterium group</taxon>
        <taxon>Chryseobacterium</taxon>
    </lineage>
</organism>
<dbReference type="STRING" id="356305.SAMN05421841_3631"/>